<feature type="region of interest" description="Disordered" evidence="1">
    <location>
        <begin position="261"/>
        <end position="282"/>
    </location>
</feature>
<organism evidence="3 4">
    <name type="scientific">Hydnomerulius pinastri MD-312</name>
    <dbReference type="NCBI Taxonomy" id="994086"/>
    <lineage>
        <taxon>Eukaryota</taxon>
        <taxon>Fungi</taxon>
        <taxon>Dikarya</taxon>
        <taxon>Basidiomycota</taxon>
        <taxon>Agaricomycotina</taxon>
        <taxon>Agaricomycetes</taxon>
        <taxon>Agaricomycetidae</taxon>
        <taxon>Boletales</taxon>
        <taxon>Boletales incertae sedis</taxon>
        <taxon>Leucogyrophana</taxon>
    </lineage>
</organism>
<dbReference type="Pfam" id="PF25534">
    <property type="entry name" value="DUF7918"/>
    <property type="match status" value="1"/>
</dbReference>
<dbReference type="AlphaFoldDB" id="A0A0C9WAT6"/>
<evidence type="ECO:0000256" key="1">
    <source>
        <dbReference type="SAM" id="MobiDB-lite"/>
    </source>
</evidence>
<protein>
    <recommendedName>
        <fullName evidence="2">DUF7918 domain-containing protein</fullName>
    </recommendedName>
</protein>
<name>A0A0C9WAT6_9AGAM</name>
<feature type="domain" description="DUF7918" evidence="2">
    <location>
        <begin position="10"/>
        <end position="213"/>
    </location>
</feature>
<dbReference type="EMBL" id="KN839873">
    <property type="protein sequence ID" value="KIJ60377.1"/>
    <property type="molecule type" value="Genomic_DNA"/>
</dbReference>
<dbReference type="HOGENOM" id="CLU_060356_0_1_1"/>
<keyword evidence="4" id="KW-1185">Reference proteome</keyword>
<evidence type="ECO:0000313" key="3">
    <source>
        <dbReference type="EMBL" id="KIJ60377.1"/>
    </source>
</evidence>
<reference evidence="3 4" key="1">
    <citation type="submission" date="2014-04" db="EMBL/GenBank/DDBJ databases">
        <title>Evolutionary Origins and Diversification of the Mycorrhizal Mutualists.</title>
        <authorList>
            <consortium name="DOE Joint Genome Institute"/>
            <consortium name="Mycorrhizal Genomics Consortium"/>
            <person name="Kohler A."/>
            <person name="Kuo A."/>
            <person name="Nagy L.G."/>
            <person name="Floudas D."/>
            <person name="Copeland A."/>
            <person name="Barry K.W."/>
            <person name="Cichocki N."/>
            <person name="Veneault-Fourrey C."/>
            <person name="LaButti K."/>
            <person name="Lindquist E.A."/>
            <person name="Lipzen A."/>
            <person name="Lundell T."/>
            <person name="Morin E."/>
            <person name="Murat C."/>
            <person name="Riley R."/>
            <person name="Ohm R."/>
            <person name="Sun H."/>
            <person name="Tunlid A."/>
            <person name="Henrissat B."/>
            <person name="Grigoriev I.V."/>
            <person name="Hibbett D.S."/>
            <person name="Martin F."/>
        </authorList>
    </citation>
    <scope>NUCLEOTIDE SEQUENCE [LARGE SCALE GENOMIC DNA]</scope>
    <source>
        <strain evidence="3 4">MD-312</strain>
    </source>
</reference>
<dbReference type="PANTHER" id="PTHR36223">
    <property type="entry name" value="BETA-LACTAMASE-TYPE TRANSPEPTIDASE FOLD DOMAIN CONTAINING PROTEIN"/>
    <property type="match status" value="1"/>
</dbReference>
<dbReference type="OrthoDB" id="3364132at2759"/>
<sequence length="294" mass="32557">MLHYKQFSAWIEVDGHELEEYGVEGDLEKNVVVCWIASQIGKNFSINWKDKSPFRDYTLASYPKLDGTSVGGMALRPSNFSGLKETSTPIITLKDVVTSMTSVRRYMFSKLNVTDEDEYLDQSGTHLGEIVLEIWKAEINGPRMIKTGSSATHQSTVHERSKKAISHCVGYGEEEQAAPRSVVSSQRVGSKPLVTFIFKYRDYSLLQANGIIPPPANNKRRASSDEALGQAAVDVKEKSNVAAIRALDDAIRSLREQRASLLSKRSNTGGSQPPAKRVKREGEYISSGEVIDLT</sequence>
<accession>A0A0C9WAT6</accession>
<evidence type="ECO:0000313" key="4">
    <source>
        <dbReference type="Proteomes" id="UP000053820"/>
    </source>
</evidence>
<proteinExistence type="predicted"/>
<dbReference type="InterPro" id="IPR057678">
    <property type="entry name" value="DUF7918"/>
</dbReference>
<evidence type="ECO:0000259" key="2">
    <source>
        <dbReference type="Pfam" id="PF25534"/>
    </source>
</evidence>
<dbReference type="Proteomes" id="UP000053820">
    <property type="component" value="Unassembled WGS sequence"/>
</dbReference>
<dbReference type="PANTHER" id="PTHR36223:SF1">
    <property type="entry name" value="TRANSCRIPTION ELONGATION FACTOR EAF N-TERMINAL DOMAIN-CONTAINING PROTEIN"/>
    <property type="match status" value="1"/>
</dbReference>
<gene>
    <name evidence="3" type="ORF">HYDPIDRAFT_43382</name>
</gene>